<feature type="domain" description="DNA polymerase alpha/delta/epsilon subunit B" evidence="4">
    <location>
        <begin position="205"/>
        <end position="382"/>
    </location>
</feature>
<evidence type="ECO:0008006" key="8">
    <source>
        <dbReference type="Google" id="ProtNLM"/>
    </source>
</evidence>
<dbReference type="PANTHER" id="PTHR10416">
    <property type="entry name" value="DNA POLYMERASE DELTA SUBUNIT 2"/>
    <property type="match status" value="1"/>
</dbReference>
<comment type="similarity">
    <text evidence="1">Belongs to the DNA polymerase delta/II small subunit family.</text>
</comment>
<comment type="caution">
    <text evidence="6">The sequence shown here is derived from an EMBL/GenBank/DDBJ whole genome shotgun (WGS) entry which is preliminary data.</text>
</comment>
<feature type="domain" description="DNA polymerase delta subunit OB-fold" evidence="5">
    <location>
        <begin position="36"/>
        <end position="167"/>
    </location>
</feature>
<dbReference type="Pfam" id="PF04042">
    <property type="entry name" value="DNA_pol_E_B"/>
    <property type="match status" value="1"/>
</dbReference>
<dbReference type="OrthoDB" id="3763at2759"/>
<reference evidence="6 7" key="1">
    <citation type="submission" date="2020-08" db="EMBL/GenBank/DDBJ databases">
        <title>Aphidius gifuensis genome sequencing and assembly.</title>
        <authorList>
            <person name="Du Z."/>
        </authorList>
    </citation>
    <scope>NUCLEOTIDE SEQUENCE [LARGE SCALE GENOMIC DNA]</scope>
    <source>
        <strain evidence="6">YNYX2018</strain>
        <tissue evidence="6">Adults</tissue>
    </source>
</reference>
<accession>A0A835CU05</accession>
<gene>
    <name evidence="6" type="ORF">HCN44_007004</name>
</gene>
<dbReference type="PANTHER" id="PTHR10416:SF0">
    <property type="entry name" value="DNA POLYMERASE DELTA SUBUNIT 2"/>
    <property type="match status" value="1"/>
</dbReference>
<dbReference type="Gene3D" id="3.60.21.50">
    <property type="match status" value="2"/>
</dbReference>
<dbReference type="GO" id="GO:0006271">
    <property type="term" value="P:DNA strand elongation involved in DNA replication"/>
    <property type="evidence" value="ECO:0007669"/>
    <property type="project" value="TreeGrafter"/>
</dbReference>
<dbReference type="GO" id="GO:0043625">
    <property type="term" value="C:delta DNA polymerase complex"/>
    <property type="evidence" value="ECO:0007669"/>
    <property type="project" value="TreeGrafter"/>
</dbReference>
<name>A0A835CU05_APHGI</name>
<evidence type="ECO:0000259" key="5">
    <source>
        <dbReference type="Pfam" id="PF18018"/>
    </source>
</evidence>
<dbReference type="Pfam" id="PF18018">
    <property type="entry name" value="DNA_pol_D_N"/>
    <property type="match status" value="1"/>
</dbReference>
<keyword evidence="2" id="KW-0235">DNA replication</keyword>
<dbReference type="EMBL" id="JACMRX010000002">
    <property type="protein sequence ID" value="KAF7995897.1"/>
    <property type="molecule type" value="Genomic_DNA"/>
</dbReference>
<evidence type="ECO:0000256" key="3">
    <source>
        <dbReference type="SAM" id="MobiDB-lite"/>
    </source>
</evidence>
<dbReference type="AlphaFoldDB" id="A0A835CU05"/>
<protein>
    <recommendedName>
        <fullName evidence="8">DNA polymerase delta small subunit</fullName>
    </recommendedName>
</protein>
<dbReference type="InterPro" id="IPR007185">
    <property type="entry name" value="DNA_pol_a/d/e_bsu"/>
</dbReference>
<keyword evidence="7" id="KW-1185">Reference proteome</keyword>
<sequence>MSLTNVTENIVQERKCIEFEDFKRFKLSKDKKYDKQYSKIYNARLKALRDVLTKNALSKWGDYKILTIKNLAELVDHHESSIIIGTIYKHQLLKPSILKEYADEAQVKSQPASKFFSTEKDNLYIEDEVQRVMLSGGHVHPMEIVTGVVCAVLGYQLDDGTFWVEDYCLPGICPKKISTIDIKSPVSTSSSSSLFSDKYSSKKLLLLSGLDLYNTPDSMQFELLTEWITGIAGNDDSQENSGSICQVIFAGNSMRGTIETFEHTGFSGPKNKYTAAAKDTILAANRFDDIVNEIVQACCVLVMPGECDPTNYSLPQQPIHPAILPKSSKYKTLNVTTNPWIGKIDDKIVAGSSGQIIRDIMKVSSLFNLSPLEWLEKTLIWRNEGQNIRLISIPKFSETQQAVIVDLETLETSTITFGSCWKGNNDYDDIDDDNRDDDKSDDDDDDDDPNKTDKFNLYSNKSMNYGIDSDNDDLM</sequence>
<evidence type="ECO:0000256" key="2">
    <source>
        <dbReference type="ARBA" id="ARBA00022705"/>
    </source>
</evidence>
<dbReference type="Proteomes" id="UP000639338">
    <property type="component" value="Unassembled WGS sequence"/>
</dbReference>
<proteinExistence type="inferred from homology"/>
<dbReference type="InterPro" id="IPR024826">
    <property type="entry name" value="DNA_pol_delta/II_ssu"/>
</dbReference>
<dbReference type="GO" id="GO:0003677">
    <property type="term" value="F:DNA binding"/>
    <property type="evidence" value="ECO:0007669"/>
    <property type="project" value="InterPro"/>
</dbReference>
<feature type="region of interest" description="Disordered" evidence="3">
    <location>
        <begin position="428"/>
        <end position="475"/>
    </location>
</feature>
<dbReference type="InterPro" id="IPR040663">
    <property type="entry name" value="DNA_pol_D_N"/>
</dbReference>
<evidence type="ECO:0000259" key="4">
    <source>
        <dbReference type="Pfam" id="PF04042"/>
    </source>
</evidence>
<evidence type="ECO:0000256" key="1">
    <source>
        <dbReference type="ARBA" id="ARBA00006035"/>
    </source>
</evidence>
<dbReference type="Gene3D" id="2.40.50.430">
    <property type="match status" value="1"/>
</dbReference>
<feature type="compositionally biased region" description="Acidic residues" evidence="3">
    <location>
        <begin position="428"/>
        <end position="448"/>
    </location>
</feature>
<organism evidence="6 7">
    <name type="scientific">Aphidius gifuensis</name>
    <name type="common">Parasitoid wasp</name>
    <dbReference type="NCBI Taxonomy" id="684658"/>
    <lineage>
        <taxon>Eukaryota</taxon>
        <taxon>Metazoa</taxon>
        <taxon>Ecdysozoa</taxon>
        <taxon>Arthropoda</taxon>
        <taxon>Hexapoda</taxon>
        <taxon>Insecta</taxon>
        <taxon>Pterygota</taxon>
        <taxon>Neoptera</taxon>
        <taxon>Endopterygota</taxon>
        <taxon>Hymenoptera</taxon>
        <taxon>Apocrita</taxon>
        <taxon>Ichneumonoidea</taxon>
        <taxon>Braconidae</taxon>
        <taxon>Aphidiinae</taxon>
        <taxon>Aphidius</taxon>
    </lineage>
</organism>
<evidence type="ECO:0000313" key="6">
    <source>
        <dbReference type="EMBL" id="KAF7995897.1"/>
    </source>
</evidence>
<evidence type="ECO:0000313" key="7">
    <source>
        <dbReference type="Proteomes" id="UP000639338"/>
    </source>
</evidence>